<keyword evidence="2" id="KW-0472">Membrane</keyword>
<keyword evidence="2" id="KW-0812">Transmembrane</keyword>
<protein>
    <recommendedName>
        <fullName evidence="5">Transmembrane protein</fullName>
    </recommendedName>
</protein>
<evidence type="ECO:0008006" key="5">
    <source>
        <dbReference type="Google" id="ProtNLM"/>
    </source>
</evidence>
<comment type="caution">
    <text evidence="3">The sequence shown here is derived from an EMBL/GenBank/DDBJ whole genome shotgun (WGS) entry which is preliminary data.</text>
</comment>
<evidence type="ECO:0000313" key="3">
    <source>
        <dbReference type="EMBL" id="KAK7028929.1"/>
    </source>
</evidence>
<keyword evidence="4" id="KW-1185">Reference proteome</keyword>
<proteinExistence type="predicted"/>
<feature type="transmembrane region" description="Helical" evidence="2">
    <location>
        <begin position="310"/>
        <end position="333"/>
    </location>
</feature>
<evidence type="ECO:0000313" key="4">
    <source>
        <dbReference type="Proteomes" id="UP001383192"/>
    </source>
</evidence>
<feature type="region of interest" description="Disordered" evidence="1">
    <location>
        <begin position="444"/>
        <end position="471"/>
    </location>
</feature>
<accession>A0AAW0BQH4</accession>
<gene>
    <name evidence="3" type="ORF">VNI00_014766</name>
</gene>
<dbReference type="EMBL" id="JAYKXP010000086">
    <property type="protein sequence ID" value="KAK7028929.1"/>
    <property type="molecule type" value="Genomic_DNA"/>
</dbReference>
<dbReference type="AlphaFoldDB" id="A0AAW0BQH4"/>
<reference evidence="3 4" key="1">
    <citation type="submission" date="2024-01" db="EMBL/GenBank/DDBJ databases">
        <title>A draft genome for a cacao thread blight-causing isolate of Paramarasmius palmivorus.</title>
        <authorList>
            <person name="Baruah I.K."/>
            <person name="Bukari Y."/>
            <person name="Amoako-Attah I."/>
            <person name="Meinhardt L.W."/>
            <person name="Bailey B.A."/>
            <person name="Cohen S.P."/>
        </authorList>
    </citation>
    <scope>NUCLEOTIDE SEQUENCE [LARGE SCALE GENOMIC DNA]</scope>
    <source>
        <strain evidence="3 4">GH-12</strain>
    </source>
</reference>
<dbReference type="Proteomes" id="UP001383192">
    <property type="component" value="Unassembled WGS sequence"/>
</dbReference>
<dbReference type="Gene3D" id="2.60.120.260">
    <property type="entry name" value="Galactose-binding domain-like"/>
    <property type="match status" value="1"/>
</dbReference>
<evidence type="ECO:0000256" key="1">
    <source>
        <dbReference type="SAM" id="MobiDB-lite"/>
    </source>
</evidence>
<sequence length="471" mass="52506">MSDSQQVTLIMNVDNSTALLARAQLWQYLEDPVWYGGSAAFIDASQFSPSQSSRPVFDTSFHGTSIALYGYVLESTVELDTTIRANGSSQAAMDWYQSPLLSDQEHTIIAQFGDITIIDYALIQAGTTTDLSGKTIFVDDTNKDELWFTGQWHVSENERYSYRSPNSIPGFPTLYYPANRTVTLSSASGDSFEFRFSGTSISVYGVYIASASYTVDFIMDDSVQRVNYTQDNKNKEWMINYKLYENTTLTPENHILVVNVTSTSGAYFYLDYITYTPSFNSIHEKPTFIRAPPVASGVPPGRSLGLPVEAIVGIIVIAGLSMVTFAGIFWWFWKKRSALRKDAKISAQSVEPFASHLAVGSKSRPTKWMHLFPSERTPNPIASSGEESSHLAPLDIHQDMTEVQRRNDEIASLTAEIQHSDHPSREELLARISMLTMEVERLVRENAPPEYGGSDSGQRETLPSYDARDGA</sequence>
<organism evidence="3 4">
    <name type="scientific">Paramarasmius palmivorus</name>
    <dbReference type="NCBI Taxonomy" id="297713"/>
    <lineage>
        <taxon>Eukaryota</taxon>
        <taxon>Fungi</taxon>
        <taxon>Dikarya</taxon>
        <taxon>Basidiomycota</taxon>
        <taxon>Agaricomycotina</taxon>
        <taxon>Agaricomycetes</taxon>
        <taxon>Agaricomycetidae</taxon>
        <taxon>Agaricales</taxon>
        <taxon>Marasmiineae</taxon>
        <taxon>Marasmiaceae</taxon>
        <taxon>Paramarasmius</taxon>
    </lineage>
</organism>
<keyword evidence="2" id="KW-1133">Transmembrane helix</keyword>
<evidence type="ECO:0000256" key="2">
    <source>
        <dbReference type="SAM" id="Phobius"/>
    </source>
</evidence>
<name>A0AAW0BQH4_9AGAR</name>